<proteinExistence type="inferred from homology"/>
<dbReference type="Pfam" id="PF02631">
    <property type="entry name" value="RecX_HTH2"/>
    <property type="match status" value="1"/>
</dbReference>
<protein>
    <recommendedName>
        <fullName evidence="3 5">Regulatory protein RecX</fullName>
    </recommendedName>
</protein>
<comment type="similarity">
    <text evidence="2 5">Belongs to the RecX family.</text>
</comment>
<dbReference type="InterPro" id="IPR053924">
    <property type="entry name" value="RecX_HTH_2nd"/>
</dbReference>
<dbReference type="EMBL" id="JBAKIA010000031">
    <property type="protein sequence ID" value="MEJ8476890.1"/>
    <property type="molecule type" value="Genomic_DNA"/>
</dbReference>
<evidence type="ECO:0000256" key="3">
    <source>
        <dbReference type="ARBA" id="ARBA00018111"/>
    </source>
</evidence>
<evidence type="ECO:0000313" key="9">
    <source>
        <dbReference type="Proteomes" id="UP001385499"/>
    </source>
</evidence>
<dbReference type="PANTHER" id="PTHR33602:SF1">
    <property type="entry name" value="REGULATORY PROTEIN RECX FAMILY PROTEIN"/>
    <property type="match status" value="1"/>
</dbReference>
<sequence length="184" mass="21012">MFSDSKKPKQKPAGKRYKLPTEDRLTRSAVHYLQRYATSAENLRRVLNRKVMRAAQFHERSPSDFDEMIETVVTKCKRSGMVDDAKYAEIKVASQRRRGQSQRHIEAKLRAKGVPASVVVTAIEAQETSDFDAALVLARKRKIGPWRIKGLREDHRDKDLAILCRAGFSFDVARRIISGDIDDL</sequence>
<dbReference type="RefSeq" id="WP_340277727.1">
    <property type="nucleotide sequence ID" value="NZ_JBAKIA010000031.1"/>
</dbReference>
<feature type="region of interest" description="Disordered" evidence="6">
    <location>
        <begin position="1"/>
        <end position="21"/>
    </location>
</feature>
<dbReference type="Gene3D" id="1.10.10.10">
    <property type="entry name" value="Winged helix-like DNA-binding domain superfamily/Winged helix DNA-binding domain"/>
    <property type="match status" value="1"/>
</dbReference>
<feature type="compositionally biased region" description="Basic residues" evidence="6">
    <location>
        <begin position="8"/>
        <end position="18"/>
    </location>
</feature>
<accession>A0ABU8TRU1</accession>
<dbReference type="InterPro" id="IPR003783">
    <property type="entry name" value="Regulatory_RecX"/>
</dbReference>
<evidence type="ECO:0000256" key="4">
    <source>
        <dbReference type="ARBA" id="ARBA00022490"/>
    </source>
</evidence>
<gene>
    <name evidence="5" type="primary">recX</name>
    <name evidence="8" type="ORF">V6575_22680</name>
</gene>
<evidence type="ECO:0000259" key="7">
    <source>
        <dbReference type="Pfam" id="PF02631"/>
    </source>
</evidence>
<reference evidence="8 9" key="1">
    <citation type="submission" date="2024-02" db="EMBL/GenBank/DDBJ databases">
        <title>Roseibium algae sp. nov., isolated from marine alga (Grateloupia sp.), showing potential in myo-inositol conversion.</title>
        <authorList>
            <person name="Wang Y."/>
        </authorList>
    </citation>
    <scope>NUCLEOTIDE SEQUENCE [LARGE SCALE GENOMIC DNA]</scope>
    <source>
        <strain evidence="8 9">H3510</strain>
    </source>
</reference>
<dbReference type="Proteomes" id="UP001385499">
    <property type="component" value="Unassembled WGS sequence"/>
</dbReference>
<keyword evidence="4 5" id="KW-0963">Cytoplasm</keyword>
<dbReference type="HAMAP" id="MF_01114">
    <property type="entry name" value="RecX"/>
    <property type="match status" value="1"/>
</dbReference>
<evidence type="ECO:0000256" key="2">
    <source>
        <dbReference type="ARBA" id="ARBA00009695"/>
    </source>
</evidence>
<feature type="domain" description="RecX second three-helical" evidence="7">
    <location>
        <begin position="83"/>
        <end position="122"/>
    </location>
</feature>
<evidence type="ECO:0000256" key="5">
    <source>
        <dbReference type="HAMAP-Rule" id="MF_01114"/>
    </source>
</evidence>
<evidence type="ECO:0000256" key="6">
    <source>
        <dbReference type="SAM" id="MobiDB-lite"/>
    </source>
</evidence>
<comment type="function">
    <text evidence="5">Modulates RecA activity.</text>
</comment>
<name>A0ABU8TRU1_9HYPH</name>
<dbReference type="PANTHER" id="PTHR33602">
    <property type="entry name" value="REGULATORY PROTEIN RECX FAMILY PROTEIN"/>
    <property type="match status" value="1"/>
</dbReference>
<organism evidence="8 9">
    <name type="scientific">Roseibium algae</name>
    <dbReference type="NCBI Taxonomy" id="3123038"/>
    <lineage>
        <taxon>Bacteria</taxon>
        <taxon>Pseudomonadati</taxon>
        <taxon>Pseudomonadota</taxon>
        <taxon>Alphaproteobacteria</taxon>
        <taxon>Hyphomicrobiales</taxon>
        <taxon>Stappiaceae</taxon>
        <taxon>Roseibium</taxon>
    </lineage>
</organism>
<keyword evidence="9" id="KW-1185">Reference proteome</keyword>
<dbReference type="InterPro" id="IPR036388">
    <property type="entry name" value="WH-like_DNA-bd_sf"/>
</dbReference>
<evidence type="ECO:0000256" key="1">
    <source>
        <dbReference type="ARBA" id="ARBA00004496"/>
    </source>
</evidence>
<comment type="subcellular location">
    <subcellularLocation>
        <location evidence="1 5">Cytoplasm</location>
    </subcellularLocation>
</comment>
<evidence type="ECO:0000313" key="8">
    <source>
        <dbReference type="EMBL" id="MEJ8476890.1"/>
    </source>
</evidence>
<comment type="caution">
    <text evidence="8">The sequence shown here is derived from an EMBL/GenBank/DDBJ whole genome shotgun (WGS) entry which is preliminary data.</text>
</comment>